<sequence length="83" mass="9324">MMHSVDVLEEALELARQSGFEVRHEWLGEATGGACRIGSRRLLFVDLSLTADEQLQQVVTALRACEVRDWPLSTSRALQRLLS</sequence>
<dbReference type="Proteomes" id="UP000318017">
    <property type="component" value="Chromosome"/>
</dbReference>
<gene>
    <name evidence="1" type="ORF">Q31a_33170</name>
</gene>
<dbReference type="OrthoDB" id="281891at2"/>
<evidence type="ECO:0000313" key="2">
    <source>
        <dbReference type="Proteomes" id="UP000318017"/>
    </source>
</evidence>
<dbReference type="AlphaFoldDB" id="A0A518G8S6"/>
<accession>A0A518G8S6</accession>
<proteinExistence type="predicted"/>
<organism evidence="1 2">
    <name type="scientific">Aureliella helgolandensis</name>
    <dbReference type="NCBI Taxonomy" id="2527968"/>
    <lineage>
        <taxon>Bacteria</taxon>
        <taxon>Pseudomonadati</taxon>
        <taxon>Planctomycetota</taxon>
        <taxon>Planctomycetia</taxon>
        <taxon>Pirellulales</taxon>
        <taxon>Pirellulaceae</taxon>
        <taxon>Aureliella</taxon>
    </lineage>
</organism>
<name>A0A518G8S6_9BACT</name>
<evidence type="ECO:0000313" key="1">
    <source>
        <dbReference type="EMBL" id="QDV24995.1"/>
    </source>
</evidence>
<dbReference type="EMBL" id="CP036298">
    <property type="protein sequence ID" value="QDV24995.1"/>
    <property type="molecule type" value="Genomic_DNA"/>
</dbReference>
<protein>
    <submittedName>
        <fullName evidence="1">Uncharacterized protein</fullName>
    </submittedName>
</protein>
<dbReference type="RefSeq" id="WP_145079485.1">
    <property type="nucleotide sequence ID" value="NZ_CP036298.1"/>
</dbReference>
<dbReference type="KEGG" id="ahel:Q31a_33170"/>
<reference evidence="1 2" key="1">
    <citation type="submission" date="2019-02" db="EMBL/GenBank/DDBJ databases">
        <title>Deep-cultivation of Planctomycetes and their phenomic and genomic characterization uncovers novel biology.</title>
        <authorList>
            <person name="Wiegand S."/>
            <person name="Jogler M."/>
            <person name="Boedeker C."/>
            <person name="Pinto D."/>
            <person name="Vollmers J."/>
            <person name="Rivas-Marin E."/>
            <person name="Kohn T."/>
            <person name="Peeters S.H."/>
            <person name="Heuer A."/>
            <person name="Rast P."/>
            <person name="Oberbeckmann S."/>
            <person name="Bunk B."/>
            <person name="Jeske O."/>
            <person name="Meyerdierks A."/>
            <person name="Storesund J.E."/>
            <person name="Kallscheuer N."/>
            <person name="Luecker S."/>
            <person name="Lage O.M."/>
            <person name="Pohl T."/>
            <person name="Merkel B.J."/>
            <person name="Hornburger P."/>
            <person name="Mueller R.-W."/>
            <person name="Bruemmer F."/>
            <person name="Labrenz M."/>
            <person name="Spormann A.M."/>
            <person name="Op den Camp H."/>
            <person name="Overmann J."/>
            <person name="Amann R."/>
            <person name="Jetten M.S.M."/>
            <person name="Mascher T."/>
            <person name="Medema M.H."/>
            <person name="Devos D.P."/>
            <person name="Kaster A.-K."/>
            <person name="Ovreas L."/>
            <person name="Rohde M."/>
            <person name="Galperin M.Y."/>
            <person name="Jogler C."/>
        </authorList>
    </citation>
    <scope>NUCLEOTIDE SEQUENCE [LARGE SCALE GENOMIC DNA]</scope>
    <source>
        <strain evidence="1 2">Q31a</strain>
    </source>
</reference>
<keyword evidence="2" id="KW-1185">Reference proteome</keyword>